<evidence type="ECO:0000313" key="2">
    <source>
        <dbReference type="EMBL" id="PNY14276.1"/>
    </source>
</evidence>
<dbReference type="Proteomes" id="UP000236291">
    <property type="component" value="Unassembled WGS sequence"/>
</dbReference>
<gene>
    <name evidence="2" type="ORF">L195_g010952</name>
</gene>
<dbReference type="EMBL" id="ASHM01006724">
    <property type="protein sequence ID" value="PNY14276.1"/>
    <property type="molecule type" value="Genomic_DNA"/>
</dbReference>
<sequence length="223" mass="25338">MVSLYKALSMSPRTEVNEEFEASSKKRKLEEPFTEEFFKDQINLEKGKSTFDIKPRLKTMFPSDKWCQYLSIQSGQIQLSNTRSLDQTATEDSKRSLRPPPSDHMSLDLELNLTCESQRKKDNISEKQNSGNSPKNLTQRDDLCFESSKCKKDSSGGLNGSLSWLTTSEGDYKEMVATVCMQCHMLVMLCKSSPACPNCKFMHSPDQNPSKFLKSRCSFFCSS</sequence>
<feature type="region of interest" description="Disordered" evidence="1">
    <location>
        <begin position="81"/>
        <end position="107"/>
    </location>
</feature>
<dbReference type="PANTHER" id="PTHR14791:SF42">
    <property type="entry name" value="F16L1.2 PROTEIN"/>
    <property type="match status" value="1"/>
</dbReference>
<organism evidence="2 3">
    <name type="scientific">Trifolium pratense</name>
    <name type="common">Red clover</name>
    <dbReference type="NCBI Taxonomy" id="57577"/>
    <lineage>
        <taxon>Eukaryota</taxon>
        <taxon>Viridiplantae</taxon>
        <taxon>Streptophyta</taxon>
        <taxon>Embryophyta</taxon>
        <taxon>Tracheophyta</taxon>
        <taxon>Spermatophyta</taxon>
        <taxon>Magnoliopsida</taxon>
        <taxon>eudicotyledons</taxon>
        <taxon>Gunneridae</taxon>
        <taxon>Pentapetalae</taxon>
        <taxon>rosids</taxon>
        <taxon>fabids</taxon>
        <taxon>Fabales</taxon>
        <taxon>Fabaceae</taxon>
        <taxon>Papilionoideae</taxon>
        <taxon>50 kb inversion clade</taxon>
        <taxon>NPAAA clade</taxon>
        <taxon>Hologalegina</taxon>
        <taxon>IRL clade</taxon>
        <taxon>Trifolieae</taxon>
        <taxon>Trifolium</taxon>
    </lineage>
</organism>
<accession>A0A2K3PG57</accession>
<comment type="caution">
    <text evidence="2">The sequence shown here is derived from an EMBL/GenBank/DDBJ whole genome shotgun (WGS) entry which is preliminary data.</text>
</comment>
<dbReference type="InterPro" id="IPR051105">
    <property type="entry name" value="WWC/KIBRA_Hippo_Reg"/>
</dbReference>
<protein>
    <submittedName>
        <fullName evidence="2">Uncharacterized protein</fullName>
    </submittedName>
</protein>
<dbReference type="AlphaFoldDB" id="A0A2K3PG57"/>
<evidence type="ECO:0000256" key="1">
    <source>
        <dbReference type="SAM" id="MobiDB-lite"/>
    </source>
</evidence>
<evidence type="ECO:0000313" key="3">
    <source>
        <dbReference type="Proteomes" id="UP000236291"/>
    </source>
</evidence>
<feature type="compositionally biased region" description="Polar residues" evidence="1">
    <location>
        <begin position="81"/>
        <end position="90"/>
    </location>
</feature>
<reference evidence="2 3" key="2">
    <citation type="journal article" date="2017" name="Front. Plant Sci.">
        <title>Gene Classification and Mining of Molecular Markers Useful in Red Clover (Trifolium pratense) Breeding.</title>
        <authorList>
            <person name="Istvanek J."/>
            <person name="Dluhosova J."/>
            <person name="Dluhos P."/>
            <person name="Patkova L."/>
            <person name="Nedelnik J."/>
            <person name="Repkova J."/>
        </authorList>
    </citation>
    <scope>NUCLEOTIDE SEQUENCE [LARGE SCALE GENOMIC DNA]</scope>
    <source>
        <strain evidence="3">cv. Tatra</strain>
        <tissue evidence="2">Young leaves</tissue>
    </source>
</reference>
<dbReference type="STRING" id="57577.A0A2K3PG57"/>
<name>A0A2K3PG57_TRIPR</name>
<proteinExistence type="predicted"/>
<dbReference type="PANTHER" id="PTHR14791">
    <property type="entry name" value="BOMB/KIRA PROTEINS"/>
    <property type="match status" value="1"/>
</dbReference>
<reference evidence="2 3" key="1">
    <citation type="journal article" date="2014" name="Am. J. Bot.">
        <title>Genome assembly and annotation for red clover (Trifolium pratense; Fabaceae).</title>
        <authorList>
            <person name="Istvanek J."/>
            <person name="Jaros M."/>
            <person name="Krenek A."/>
            <person name="Repkova J."/>
        </authorList>
    </citation>
    <scope>NUCLEOTIDE SEQUENCE [LARGE SCALE GENOMIC DNA]</scope>
    <source>
        <strain evidence="3">cv. Tatra</strain>
        <tissue evidence="2">Young leaves</tissue>
    </source>
</reference>